<reference evidence="2" key="1">
    <citation type="submission" date="2023-11" db="EMBL/GenBank/DDBJ databases">
        <authorList>
            <person name="De Vega J J."/>
            <person name="De Vega J J."/>
        </authorList>
    </citation>
    <scope>NUCLEOTIDE SEQUENCE</scope>
</reference>
<dbReference type="InterPro" id="IPR039601">
    <property type="entry name" value="Rrn5"/>
</dbReference>
<comment type="caution">
    <text evidence="2">The sequence shown here is derived from an EMBL/GenBank/DDBJ whole genome shotgun (WGS) entry which is preliminary data.</text>
</comment>
<evidence type="ECO:0000313" key="2">
    <source>
        <dbReference type="EMBL" id="CAK5281742.1"/>
    </source>
</evidence>
<evidence type="ECO:0000256" key="1">
    <source>
        <dbReference type="SAM" id="MobiDB-lite"/>
    </source>
</evidence>
<accession>A0AAD2K6G4</accession>
<dbReference type="PANTHER" id="PTHR28079:SF1">
    <property type="entry name" value="RNA POLYMERASE I-SPECIFIC TRANSCRIPTION INITIATION FACTOR RRN5"/>
    <property type="match status" value="1"/>
</dbReference>
<dbReference type="InterPro" id="IPR001005">
    <property type="entry name" value="SANT/Myb"/>
</dbReference>
<dbReference type="Proteomes" id="UP001295794">
    <property type="component" value="Unassembled WGS sequence"/>
</dbReference>
<dbReference type="GO" id="GO:0000500">
    <property type="term" value="C:RNA polymerase I upstream activating factor complex"/>
    <property type="evidence" value="ECO:0007669"/>
    <property type="project" value="InterPro"/>
</dbReference>
<name>A0AAD2K6G4_9AGAR</name>
<dbReference type="CDD" id="cd00167">
    <property type="entry name" value="SANT"/>
    <property type="match status" value="1"/>
</dbReference>
<dbReference type="GO" id="GO:0006361">
    <property type="term" value="P:transcription initiation at RNA polymerase I promoter"/>
    <property type="evidence" value="ECO:0007669"/>
    <property type="project" value="TreeGrafter"/>
</dbReference>
<proteinExistence type="predicted"/>
<feature type="region of interest" description="Disordered" evidence="1">
    <location>
        <begin position="150"/>
        <end position="193"/>
    </location>
</feature>
<dbReference type="PANTHER" id="PTHR28079">
    <property type="entry name" value="RNA POLYMERASE I-SPECIFIC TRANSCRIPTION INITIATION FACTOR RRN5"/>
    <property type="match status" value="1"/>
</dbReference>
<keyword evidence="3" id="KW-1185">Reference proteome</keyword>
<dbReference type="GO" id="GO:0000182">
    <property type="term" value="F:rDNA binding"/>
    <property type="evidence" value="ECO:0007669"/>
    <property type="project" value="TreeGrafter"/>
</dbReference>
<dbReference type="AlphaFoldDB" id="A0AAD2K6G4"/>
<organism evidence="2 3">
    <name type="scientific">Mycena citricolor</name>
    <dbReference type="NCBI Taxonomy" id="2018698"/>
    <lineage>
        <taxon>Eukaryota</taxon>
        <taxon>Fungi</taxon>
        <taxon>Dikarya</taxon>
        <taxon>Basidiomycota</taxon>
        <taxon>Agaricomycotina</taxon>
        <taxon>Agaricomycetes</taxon>
        <taxon>Agaricomycetidae</taxon>
        <taxon>Agaricales</taxon>
        <taxon>Marasmiineae</taxon>
        <taxon>Mycenaceae</taxon>
        <taxon>Mycena</taxon>
    </lineage>
</organism>
<dbReference type="Gene3D" id="1.10.10.60">
    <property type="entry name" value="Homeodomain-like"/>
    <property type="match status" value="1"/>
</dbReference>
<dbReference type="GO" id="GO:0001181">
    <property type="term" value="F:RNA polymerase I general transcription initiation factor activity"/>
    <property type="evidence" value="ECO:0007669"/>
    <property type="project" value="TreeGrafter"/>
</dbReference>
<protein>
    <submittedName>
        <fullName evidence="2">Uncharacterized protein</fullName>
    </submittedName>
</protein>
<feature type="compositionally biased region" description="Low complexity" evidence="1">
    <location>
        <begin position="163"/>
        <end position="175"/>
    </location>
</feature>
<dbReference type="GO" id="GO:0042790">
    <property type="term" value="P:nucleolar large rRNA transcription by RNA polymerase I"/>
    <property type="evidence" value="ECO:0007669"/>
    <property type="project" value="InterPro"/>
</dbReference>
<evidence type="ECO:0000313" key="3">
    <source>
        <dbReference type="Proteomes" id="UP001295794"/>
    </source>
</evidence>
<sequence>MSIPYQQYYNDHLKSFRQHLKGVVSQSTPFAHWTADEIDLFFHSLAVHSRIRPDLIAESIPSKSLSDVCAYLNALDTAAQAHEHASRTDLPIAMSVSEAWVAFEEDHAAQLVRREKNIGFDERDEPGMDARIPAVLDTLHLQALNKLLRDEAPATSVDPSRDPSPSSSRAVSPDPVDSRALSPASRRRINNRLRMRQRRAAASGMAANLETSRLQPGRKPTKVYVPKVRAKTYTKYDKLGTSVEPEGDNVLIKPSGLHAGYRVLKDLRDSGLGPESLAKLGFDMFNFKRLETLVGEHHTITKRTIHLLQEILVDFTADVLFHTILLHEQDVTLKGGKKVWRAAEDGVDARKIIAALEIKGFRLSPDHDEQVEDKDLEMIEEETPLPVPSPVWLPASYEALDEALESESDSEWAVEIEEEIALDDADRVLENECESGLWQTIAHIDRPDVYIRQG</sequence>
<gene>
    <name evidence="2" type="ORF">MYCIT1_LOCUS32976</name>
</gene>
<dbReference type="EMBL" id="CAVNYO010000444">
    <property type="protein sequence ID" value="CAK5281742.1"/>
    <property type="molecule type" value="Genomic_DNA"/>
</dbReference>